<dbReference type="InterPro" id="IPR023674">
    <property type="entry name" value="Ribosomal_uL1-like"/>
</dbReference>
<dbReference type="FunFam" id="3.40.50.790:FF:000001">
    <property type="entry name" value="50S ribosomal protein L1"/>
    <property type="match status" value="1"/>
</dbReference>
<comment type="subunit">
    <text evidence="11">Part of the 50S ribosomal subunit.</text>
</comment>
<evidence type="ECO:0000256" key="12">
    <source>
        <dbReference type="RuleBase" id="RU000659"/>
    </source>
</evidence>
<dbReference type="InterPro" id="IPR016095">
    <property type="entry name" value="Ribosomal_uL1_3-a/b-sand"/>
</dbReference>
<dbReference type="HAMAP" id="MF_01318_B">
    <property type="entry name" value="Ribosomal_uL1_B"/>
    <property type="match status" value="1"/>
</dbReference>
<name>A0AB38YFH4_9GAMM</name>
<dbReference type="CDD" id="cd00403">
    <property type="entry name" value="Ribosomal_L1"/>
    <property type="match status" value="1"/>
</dbReference>
<keyword evidence="2 11" id="KW-0678">Repressor</keyword>
<organism evidence="13">
    <name type="scientific">Salinispirillum sp. LH 10-3-1</name>
    <dbReference type="NCBI Taxonomy" id="2952525"/>
    <lineage>
        <taxon>Bacteria</taxon>
        <taxon>Pseudomonadati</taxon>
        <taxon>Pseudomonadota</taxon>
        <taxon>Gammaproteobacteria</taxon>
        <taxon>Oceanospirillales</taxon>
        <taxon>Saccharospirillaceae</taxon>
        <taxon>Salinispirillum</taxon>
    </lineage>
</organism>
<protein>
    <recommendedName>
        <fullName evidence="9 11">Large ribosomal subunit protein uL1</fullName>
    </recommendedName>
</protein>
<evidence type="ECO:0000256" key="8">
    <source>
        <dbReference type="ARBA" id="ARBA00023274"/>
    </source>
</evidence>
<dbReference type="InterPro" id="IPR005878">
    <property type="entry name" value="Ribosom_uL1_bac-type"/>
</dbReference>
<evidence type="ECO:0000313" key="13">
    <source>
        <dbReference type="EMBL" id="WLD57794.1"/>
    </source>
</evidence>
<evidence type="ECO:0000256" key="5">
    <source>
        <dbReference type="ARBA" id="ARBA00022845"/>
    </source>
</evidence>
<keyword evidence="4 11" id="KW-0699">rRNA-binding</keyword>
<evidence type="ECO:0000256" key="2">
    <source>
        <dbReference type="ARBA" id="ARBA00022491"/>
    </source>
</evidence>
<keyword evidence="8 11" id="KW-0687">Ribonucleoprotein</keyword>
<reference evidence="13" key="1">
    <citation type="submission" date="2022-07" db="EMBL/GenBank/DDBJ databases">
        <title>Complete genome sequence of Salinispirillum sp. LH10-3-1 capable of multiple carbohydrate inversion isolated from a soda lake.</title>
        <authorList>
            <person name="Liu J."/>
            <person name="Zhai Y."/>
            <person name="Zhang H."/>
            <person name="Yang H."/>
            <person name="Qu J."/>
            <person name="Li J."/>
        </authorList>
    </citation>
    <scope>NUCLEOTIDE SEQUENCE</scope>
    <source>
        <strain evidence="13">LH 10-3-1</strain>
    </source>
</reference>
<dbReference type="GO" id="GO:0006412">
    <property type="term" value="P:translation"/>
    <property type="evidence" value="ECO:0007669"/>
    <property type="project" value="UniProtKB-UniRule"/>
</dbReference>
<dbReference type="InterPro" id="IPR002143">
    <property type="entry name" value="Ribosomal_uL1"/>
</dbReference>
<dbReference type="GO" id="GO:0006417">
    <property type="term" value="P:regulation of translation"/>
    <property type="evidence" value="ECO:0007669"/>
    <property type="project" value="UniProtKB-KW"/>
</dbReference>
<dbReference type="PIRSF" id="PIRSF002155">
    <property type="entry name" value="Ribosomal_L1"/>
    <property type="match status" value="1"/>
</dbReference>
<evidence type="ECO:0000256" key="7">
    <source>
        <dbReference type="ARBA" id="ARBA00022980"/>
    </source>
</evidence>
<dbReference type="Gene3D" id="3.30.190.20">
    <property type="match status" value="1"/>
</dbReference>
<dbReference type="EMBL" id="CP101717">
    <property type="protein sequence ID" value="WLD57794.1"/>
    <property type="molecule type" value="Genomic_DNA"/>
</dbReference>
<dbReference type="InterPro" id="IPR028364">
    <property type="entry name" value="Ribosomal_uL1/biogenesis"/>
</dbReference>
<evidence type="ECO:0000256" key="3">
    <source>
        <dbReference type="ARBA" id="ARBA00022555"/>
    </source>
</evidence>
<dbReference type="RefSeq" id="WP_304995079.1">
    <property type="nucleotide sequence ID" value="NZ_CP101717.1"/>
</dbReference>
<keyword evidence="5 11" id="KW-0810">Translation regulation</keyword>
<keyword evidence="7 11" id="KW-0689">Ribosomal protein</keyword>
<dbReference type="GO" id="GO:0003735">
    <property type="term" value="F:structural constituent of ribosome"/>
    <property type="evidence" value="ECO:0007669"/>
    <property type="project" value="InterPro"/>
</dbReference>
<dbReference type="Pfam" id="PF00687">
    <property type="entry name" value="Ribosomal_L1"/>
    <property type="match status" value="1"/>
</dbReference>
<dbReference type="Gene3D" id="3.40.50.790">
    <property type="match status" value="1"/>
</dbReference>
<proteinExistence type="inferred from homology"/>
<accession>A0AB38YFH4</accession>
<comment type="similarity">
    <text evidence="1 11 12">Belongs to the universal ribosomal protein uL1 family.</text>
</comment>
<dbReference type="NCBIfam" id="TIGR01169">
    <property type="entry name" value="rplA_bact"/>
    <property type="match status" value="1"/>
</dbReference>
<evidence type="ECO:0000256" key="11">
    <source>
        <dbReference type="HAMAP-Rule" id="MF_01318"/>
    </source>
</evidence>
<dbReference type="AlphaFoldDB" id="A0AB38YFH4"/>
<gene>
    <name evidence="11 13" type="primary">rplA</name>
    <name evidence="13" type="ORF">NFC81_13890</name>
</gene>
<dbReference type="SUPFAM" id="SSF56808">
    <property type="entry name" value="Ribosomal protein L1"/>
    <property type="match status" value="1"/>
</dbReference>
<comment type="function">
    <text evidence="11">Binds directly to 23S rRNA. The L1 stalk is quite mobile in the ribosome, and is involved in E site tRNA release.</text>
</comment>
<evidence type="ECO:0000256" key="4">
    <source>
        <dbReference type="ARBA" id="ARBA00022730"/>
    </source>
</evidence>
<dbReference type="GO" id="GO:0022625">
    <property type="term" value="C:cytosolic large ribosomal subunit"/>
    <property type="evidence" value="ECO:0007669"/>
    <property type="project" value="TreeGrafter"/>
</dbReference>
<comment type="function">
    <text evidence="10 11">Protein L1 is also a translational repressor protein, it controls the translation of the L11 operon by binding to its mRNA.</text>
</comment>
<dbReference type="GO" id="GO:0019843">
    <property type="term" value="F:rRNA binding"/>
    <property type="evidence" value="ECO:0007669"/>
    <property type="project" value="UniProtKB-UniRule"/>
</dbReference>
<dbReference type="PROSITE" id="PS01199">
    <property type="entry name" value="RIBOSOMAL_L1"/>
    <property type="match status" value="1"/>
</dbReference>
<keyword evidence="6 11" id="KW-0694">RNA-binding</keyword>
<evidence type="ECO:0000256" key="1">
    <source>
        <dbReference type="ARBA" id="ARBA00010531"/>
    </source>
</evidence>
<evidence type="ECO:0000256" key="10">
    <source>
        <dbReference type="ARBA" id="ARBA00059110"/>
    </source>
</evidence>
<evidence type="ECO:0000256" key="6">
    <source>
        <dbReference type="ARBA" id="ARBA00022884"/>
    </source>
</evidence>
<sequence length="231" mass="23968">MAKLTKRARLIAEKVDSMKAYPVEEAVALLKELSTVKFAESVDISINLGVDARKSDQNVRGATVLPHGTGKDVRIAVFAQGAAAEAAKAAGADAVGMEDLAETMKGGDLDFGVVIAAPDAMRVVGQLGQVLGPRGLMPNPKVGTVTPDVATAVKNAKAGQARFRTDKNGIIHASIGKVAFEPNAIKENAEALIAELKKLKPANAKGVYLKKITLSSTMGPGVTVDQSSLVV</sequence>
<keyword evidence="3 11" id="KW-0820">tRNA-binding</keyword>
<dbReference type="GO" id="GO:0000049">
    <property type="term" value="F:tRNA binding"/>
    <property type="evidence" value="ECO:0007669"/>
    <property type="project" value="UniProtKB-KW"/>
</dbReference>
<dbReference type="PANTHER" id="PTHR36427">
    <property type="entry name" value="54S RIBOSOMAL PROTEIN L1, MITOCHONDRIAL"/>
    <property type="match status" value="1"/>
</dbReference>
<dbReference type="InterPro" id="IPR023673">
    <property type="entry name" value="Ribosomal_uL1_CS"/>
</dbReference>
<evidence type="ECO:0000256" key="9">
    <source>
        <dbReference type="ARBA" id="ARBA00035241"/>
    </source>
</evidence>
<dbReference type="PANTHER" id="PTHR36427:SF3">
    <property type="entry name" value="LARGE RIBOSOMAL SUBUNIT PROTEIN UL1M"/>
    <property type="match status" value="1"/>
</dbReference>